<feature type="domain" description="Zn(2)-C6 fungal-type" evidence="8">
    <location>
        <begin position="57"/>
        <end position="91"/>
    </location>
</feature>
<dbReference type="STRING" id="1441469.A0A225AXC6"/>
<evidence type="ECO:0000256" key="5">
    <source>
        <dbReference type="ARBA" id="ARBA00023163"/>
    </source>
</evidence>
<gene>
    <name evidence="9" type="ORF">UA08_05241</name>
</gene>
<feature type="compositionally biased region" description="Low complexity" evidence="7">
    <location>
        <begin position="734"/>
        <end position="744"/>
    </location>
</feature>
<organism evidence="9 10">
    <name type="scientific">Talaromyces atroroseus</name>
    <dbReference type="NCBI Taxonomy" id="1441469"/>
    <lineage>
        <taxon>Eukaryota</taxon>
        <taxon>Fungi</taxon>
        <taxon>Dikarya</taxon>
        <taxon>Ascomycota</taxon>
        <taxon>Pezizomycotina</taxon>
        <taxon>Eurotiomycetes</taxon>
        <taxon>Eurotiomycetidae</taxon>
        <taxon>Eurotiales</taxon>
        <taxon>Trichocomaceae</taxon>
        <taxon>Talaromyces</taxon>
        <taxon>Talaromyces sect. Trachyspermi</taxon>
    </lineage>
</organism>
<feature type="compositionally biased region" description="Polar residues" evidence="7">
    <location>
        <begin position="707"/>
        <end position="725"/>
    </location>
</feature>
<evidence type="ECO:0000256" key="7">
    <source>
        <dbReference type="SAM" id="MobiDB-lite"/>
    </source>
</evidence>
<dbReference type="CDD" id="cd12148">
    <property type="entry name" value="fungal_TF_MHR"/>
    <property type="match status" value="1"/>
</dbReference>
<dbReference type="Proteomes" id="UP000214365">
    <property type="component" value="Unassembled WGS sequence"/>
</dbReference>
<dbReference type="PROSITE" id="PS00463">
    <property type="entry name" value="ZN2_CY6_FUNGAL_1"/>
    <property type="match status" value="1"/>
</dbReference>
<keyword evidence="3" id="KW-0805">Transcription regulation</keyword>
<dbReference type="OrthoDB" id="8062037at2759"/>
<name>A0A225AXC6_TALAT</name>
<evidence type="ECO:0000256" key="1">
    <source>
        <dbReference type="ARBA" id="ARBA00004123"/>
    </source>
</evidence>
<evidence type="ECO:0000313" key="10">
    <source>
        <dbReference type="Proteomes" id="UP000214365"/>
    </source>
</evidence>
<dbReference type="GO" id="GO:0000976">
    <property type="term" value="F:transcription cis-regulatory region binding"/>
    <property type="evidence" value="ECO:0007669"/>
    <property type="project" value="TreeGrafter"/>
</dbReference>
<protein>
    <recommendedName>
        <fullName evidence="8">Zn(2)-C6 fungal-type domain-containing protein</fullName>
    </recommendedName>
</protein>
<proteinExistence type="predicted"/>
<dbReference type="Pfam" id="PF00172">
    <property type="entry name" value="Zn_clus"/>
    <property type="match status" value="1"/>
</dbReference>
<dbReference type="Pfam" id="PF04082">
    <property type="entry name" value="Fungal_trans"/>
    <property type="match status" value="1"/>
</dbReference>
<dbReference type="GO" id="GO:0005634">
    <property type="term" value="C:nucleus"/>
    <property type="evidence" value="ECO:0007669"/>
    <property type="project" value="UniProtKB-SubCell"/>
</dbReference>
<dbReference type="GO" id="GO:0006351">
    <property type="term" value="P:DNA-templated transcription"/>
    <property type="evidence" value="ECO:0007669"/>
    <property type="project" value="InterPro"/>
</dbReference>
<dbReference type="InterPro" id="IPR007219">
    <property type="entry name" value="XnlR_reg_dom"/>
</dbReference>
<evidence type="ECO:0000256" key="4">
    <source>
        <dbReference type="ARBA" id="ARBA00023125"/>
    </source>
</evidence>
<dbReference type="CDD" id="cd00067">
    <property type="entry name" value="GAL4"/>
    <property type="match status" value="1"/>
</dbReference>
<dbReference type="InterPro" id="IPR001138">
    <property type="entry name" value="Zn2Cys6_DnaBD"/>
</dbReference>
<keyword evidence="10" id="KW-1185">Reference proteome</keyword>
<evidence type="ECO:0000313" key="9">
    <source>
        <dbReference type="EMBL" id="OKL59636.1"/>
    </source>
</evidence>
<dbReference type="GO" id="GO:0000981">
    <property type="term" value="F:DNA-binding transcription factor activity, RNA polymerase II-specific"/>
    <property type="evidence" value="ECO:0007669"/>
    <property type="project" value="InterPro"/>
</dbReference>
<dbReference type="RefSeq" id="XP_020119757.1">
    <property type="nucleotide sequence ID" value="XM_020267541.1"/>
</dbReference>
<dbReference type="PANTHER" id="PTHR31845">
    <property type="entry name" value="FINGER DOMAIN PROTEIN, PUTATIVE-RELATED"/>
    <property type="match status" value="1"/>
</dbReference>
<dbReference type="PANTHER" id="PTHR31845:SF39">
    <property type="entry name" value="TRANSCRIPTION FACTOR PBCR-RELATED"/>
    <property type="match status" value="1"/>
</dbReference>
<dbReference type="GeneID" id="31004997"/>
<dbReference type="AlphaFoldDB" id="A0A225AXC6"/>
<evidence type="ECO:0000256" key="2">
    <source>
        <dbReference type="ARBA" id="ARBA00022723"/>
    </source>
</evidence>
<evidence type="ECO:0000259" key="8">
    <source>
        <dbReference type="PROSITE" id="PS50048"/>
    </source>
</evidence>
<dbReference type="SMART" id="SM00066">
    <property type="entry name" value="GAL4"/>
    <property type="match status" value="1"/>
</dbReference>
<dbReference type="PROSITE" id="PS50048">
    <property type="entry name" value="ZN2_CY6_FUNGAL_2"/>
    <property type="match status" value="1"/>
</dbReference>
<keyword evidence="2" id="KW-0479">Metal-binding</keyword>
<keyword evidence="6" id="KW-0539">Nucleus</keyword>
<comment type="subcellular location">
    <subcellularLocation>
        <location evidence="1">Nucleus</location>
    </subcellularLocation>
</comment>
<dbReference type="Gene3D" id="4.10.240.10">
    <property type="entry name" value="Zn(2)-C6 fungal-type DNA-binding domain"/>
    <property type="match status" value="1"/>
</dbReference>
<dbReference type="InterPro" id="IPR036864">
    <property type="entry name" value="Zn2-C6_fun-type_DNA-bd_sf"/>
</dbReference>
<dbReference type="GO" id="GO:0008270">
    <property type="term" value="F:zinc ion binding"/>
    <property type="evidence" value="ECO:0007669"/>
    <property type="project" value="InterPro"/>
</dbReference>
<keyword evidence="5" id="KW-0804">Transcription</keyword>
<reference evidence="9 10" key="1">
    <citation type="submission" date="2015-06" db="EMBL/GenBank/DDBJ databases">
        <title>Talaromyces atroroseus IBT 11181 draft genome.</title>
        <authorList>
            <person name="Rasmussen K.B."/>
            <person name="Rasmussen S."/>
            <person name="Petersen B."/>
            <person name="Sicheritz-Ponten T."/>
            <person name="Mortensen U.H."/>
            <person name="Thrane U."/>
        </authorList>
    </citation>
    <scope>NUCLEOTIDE SEQUENCE [LARGE SCALE GENOMIC DNA]</scope>
    <source>
        <strain evidence="9 10">IBT 11181</strain>
    </source>
</reference>
<dbReference type="InterPro" id="IPR051089">
    <property type="entry name" value="prtT"/>
</dbReference>
<keyword evidence="4" id="KW-0238">DNA-binding</keyword>
<feature type="region of interest" description="Disordered" evidence="7">
    <location>
        <begin position="1"/>
        <end position="21"/>
    </location>
</feature>
<evidence type="ECO:0000256" key="3">
    <source>
        <dbReference type="ARBA" id="ARBA00023015"/>
    </source>
</evidence>
<evidence type="ECO:0000256" key="6">
    <source>
        <dbReference type="ARBA" id="ARBA00023242"/>
    </source>
</evidence>
<dbReference type="EMBL" id="LFMY01000007">
    <property type="protein sequence ID" value="OKL59636.1"/>
    <property type="molecule type" value="Genomic_DNA"/>
</dbReference>
<sequence>MPTSPPSTSATAQNGGLLPTTNSYALNAPQSESLSMRVSGSRTQTVDRKSDFYRFRACDTCRSLKVRCEPHPNPSVESCYKCANLGRTCVITPPNRKRRKRTDTRVAELEAKIDGLVNSLRASGSEPQHGLHGSESYKISTPNDACEKTHFTGHSESSSTDQPCCCGHNSTQRHHQVDNTQSRSVLSVAQCGSSLEKGIEYTASEITSDRGPDALDCGIVDLASVEAAFHRYVSEISLILPIVIFPPETKMEDLRAKKPILFWAIIAVSIDTINPSVHPLLIQQTYRTFGKLIFMRGQKSLELLQALVVCCQWYKLPERLEELNVYQLVHSGVAMAMDLGLNKHAPRMTLPLRSVQDFNRYNSMPNHHDAMEARRTWLGVYFLSVQVSSSLKRVFLVRWNQYMDDCIEVLERSSQYFPSDTILIHWIRLAHIMEQVGTQFSIDDGSAGFKLEDSRVQYSLKAYEKVLQRWHQGTANLALSRIQKVIFEQSIHLVRIFMHESALHFELDDIISRQITGRGSVDTRSAERINSLIICVTSVHKALDAAFCLQIEDILAIPGIVTARIGCCAIILIKLSVMVSTPENQIRAIYDVPDLRAEHYVDKCEEWLRRVGSLKGGRSFSHVEKIINSLNLWFVKPGGTRLPIEKAVAILSLPRHVTSVIGDLFQMTAQEQKEQEIRSIKQAQPSGNITDPSPVWKTATVDNLAQEPRQSLHNAPPAYTSNYSSEKPKPCALTPTPAGPTGPETHLDMEQIYHLGALLDNNFLQMPSSIDDFMGFF</sequence>
<comment type="caution">
    <text evidence="9">The sequence shown here is derived from an EMBL/GenBank/DDBJ whole genome shotgun (WGS) entry which is preliminary data.</text>
</comment>
<dbReference type="SUPFAM" id="SSF57701">
    <property type="entry name" value="Zn2/Cys6 DNA-binding domain"/>
    <property type="match status" value="1"/>
</dbReference>
<accession>A0A225AXC6</accession>
<feature type="region of interest" description="Disordered" evidence="7">
    <location>
        <begin position="707"/>
        <end position="745"/>
    </location>
</feature>